<proteinExistence type="predicted"/>
<sequence length="106" mass="12165">MGDDANPMGNGCEERKGPTWFRSPAKGCCVSLEVLLRLGDGPRLRWVRCREVVVAGDLEVLRAWGRRCMCLEAAMCVWRREMERDGGRREWGRRGREVKKERKGDG</sequence>
<name>A0ACC2KGP7_PERAE</name>
<reference evidence="1 2" key="1">
    <citation type="journal article" date="2022" name="Hortic Res">
        <title>A haplotype resolved chromosomal level avocado genome allows analysis of novel avocado genes.</title>
        <authorList>
            <person name="Nath O."/>
            <person name="Fletcher S.J."/>
            <person name="Hayward A."/>
            <person name="Shaw L.M."/>
            <person name="Masouleh A.K."/>
            <person name="Furtado A."/>
            <person name="Henry R.J."/>
            <person name="Mitter N."/>
        </authorList>
    </citation>
    <scope>NUCLEOTIDE SEQUENCE [LARGE SCALE GENOMIC DNA]</scope>
    <source>
        <strain evidence="2">cv. Hass</strain>
    </source>
</reference>
<comment type="caution">
    <text evidence="1">The sequence shown here is derived from an EMBL/GenBank/DDBJ whole genome shotgun (WGS) entry which is preliminary data.</text>
</comment>
<protein>
    <submittedName>
        <fullName evidence="1">Uncharacterized protein</fullName>
    </submittedName>
</protein>
<evidence type="ECO:0000313" key="1">
    <source>
        <dbReference type="EMBL" id="KAJ8620098.1"/>
    </source>
</evidence>
<accession>A0ACC2KGP7</accession>
<evidence type="ECO:0000313" key="2">
    <source>
        <dbReference type="Proteomes" id="UP001234297"/>
    </source>
</evidence>
<dbReference type="EMBL" id="CM056817">
    <property type="protein sequence ID" value="KAJ8620098.1"/>
    <property type="molecule type" value="Genomic_DNA"/>
</dbReference>
<organism evidence="1 2">
    <name type="scientific">Persea americana</name>
    <name type="common">Avocado</name>
    <dbReference type="NCBI Taxonomy" id="3435"/>
    <lineage>
        <taxon>Eukaryota</taxon>
        <taxon>Viridiplantae</taxon>
        <taxon>Streptophyta</taxon>
        <taxon>Embryophyta</taxon>
        <taxon>Tracheophyta</taxon>
        <taxon>Spermatophyta</taxon>
        <taxon>Magnoliopsida</taxon>
        <taxon>Magnoliidae</taxon>
        <taxon>Laurales</taxon>
        <taxon>Lauraceae</taxon>
        <taxon>Persea</taxon>
    </lineage>
</organism>
<keyword evidence="2" id="KW-1185">Reference proteome</keyword>
<dbReference type="Proteomes" id="UP001234297">
    <property type="component" value="Chromosome 9"/>
</dbReference>
<gene>
    <name evidence="1" type="ORF">MRB53_028627</name>
</gene>